<dbReference type="EMBL" id="BAABHC010000016">
    <property type="protein sequence ID" value="GAA4435582.1"/>
    <property type="molecule type" value="Genomic_DNA"/>
</dbReference>
<evidence type="ECO:0000313" key="1">
    <source>
        <dbReference type="EMBL" id="GAA4435582.1"/>
    </source>
</evidence>
<organism evidence="1 2">
    <name type="scientific">Pontibacter saemangeumensis</name>
    <dbReference type="NCBI Taxonomy" id="1084525"/>
    <lineage>
        <taxon>Bacteria</taxon>
        <taxon>Pseudomonadati</taxon>
        <taxon>Bacteroidota</taxon>
        <taxon>Cytophagia</taxon>
        <taxon>Cytophagales</taxon>
        <taxon>Hymenobacteraceae</taxon>
        <taxon>Pontibacter</taxon>
    </lineage>
</organism>
<comment type="caution">
    <text evidence="1">The sequence shown here is derived from an EMBL/GenBank/DDBJ whole genome shotgun (WGS) entry which is preliminary data.</text>
</comment>
<reference evidence="2" key="1">
    <citation type="journal article" date="2019" name="Int. J. Syst. Evol. Microbiol.">
        <title>The Global Catalogue of Microorganisms (GCM) 10K type strain sequencing project: providing services to taxonomists for standard genome sequencing and annotation.</title>
        <authorList>
            <consortium name="The Broad Institute Genomics Platform"/>
            <consortium name="The Broad Institute Genome Sequencing Center for Infectious Disease"/>
            <person name="Wu L."/>
            <person name="Ma J."/>
        </authorList>
    </citation>
    <scope>NUCLEOTIDE SEQUENCE [LARGE SCALE GENOMIC DNA]</scope>
    <source>
        <strain evidence="2">JCM 17926</strain>
    </source>
</reference>
<evidence type="ECO:0000313" key="2">
    <source>
        <dbReference type="Proteomes" id="UP001500552"/>
    </source>
</evidence>
<keyword evidence="2" id="KW-1185">Reference proteome</keyword>
<evidence type="ECO:0008006" key="3">
    <source>
        <dbReference type="Google" id="ProtNLM"/>
    </source>
</evidence>
<proteinExistence type="predicted"/>
<accession>A0ABP8LSP6</accession>
<gene>
    <name evidence="1" type="ORF">GCM10023188_27630</name>
</gene>
<name>A0ABP8LSP6_9BACT</name>
<dbReference type="Proteomes" id="UP001500552">
    <property type="component" value="Unassembled WGS sequence"/>
</dbReference>
<sequence>MAEVVCPAFASTNIKLNGHIHNGKQNHLCKDCGRQFVADREKRLISDSDKAMIDKLLLEKISLAGIARVAEVSQVWLQGYVSELYAAQPDDLHVLIPSKEAMEAHREDRFDEHVYKIEALKKTLRQLSLRYHGRILRHLTLS</sequence>
<dbReference type="RefSeq" id="WP_345159900.1">
    <property type="nucleotide sequence ID" value="NZ_BAABHC010000016.1"/>
</dbReference>
<protein>
    <recommendedName>
        <fullName evidence="3">Transposase</fullName>
    </recommendedName>
</protein>